<proteinExistence type="predicted"/>
<sequence length="121" mass="13826">MVLAILRAVGLALVMLVAVYALLGPFSETSAKRNRKIQFLDPSTRRSLNSQETIDPETMGLAQFAKHIPEQVDPPMAAYFSDPVGKRYPWAFEQHDPLRDEDFDKEQRAFMQIHLWPKALV</sequence>
<dbReference type="EMBL" id="JBANMG010000005">
    <property type="protein sequence ID" value="KAK6953667.1"/>
    <property type="molecule type" value="Genomic_DNA"/>
</dbReference>
<evidence type="ECO:0000313" key="3">
    <source>
        <dbReference type="Proteomes" id="UP001369815"/>
    </source>
</evidence>
<organism evidence="2 3">
    <name type="scientific">Daldinia eschscholtzii</name>
    <dbReference type="NCBI Taxonomy" id="292717"/>
    <lineage>
        <taxon>Eukaryota</taxon>
        <taxon>Fungi</taxon>
        <taxon>Dikarya</taxon>
        <taxon>Ascomycota</taxon>
        <taxon>Pezizomycotina</taxon>
        <taxon>Sordariomycetes</taxon>
        <taxon>Xylariomycetidae</taxon>
        <taxon>Xylariales</taxon>
        <taxon>Hypoxylaceae</taxon>
        <taxon>Daldinia</taxon>
    </lineage>
</organism>
<reference evidence="2 3" key="1">
    <citation type="journal article" date="2024" name="Front Chem Biol">
        <title>Unveiling the potential of Daldinia eschscholtzii MFLUCC 19-0629 through bioactivity and bioinformatics studies for enhanced sustainable agriculture production.</title>
        <authorList>
            <person name="Brooks S."/>
            <person name="Weaver J.A."/>
            <person name="Klomchit A."/>
            <person name="Alharthi S.A."/>
            <person name="Onlamun T."/>
            <person name="Nurani R."/>
            <person name="Vong T.K."/>
            <person name="Alberti F."/>
            <person name="Greco C."/>
        </authorList>
    </citation>
    <scope>NUCLEOTIDE SEQUENCE [LARGE SCALE GENOMIC DNA]</scope>
    <source>
        <strain evidence="2">MFLUCC 19-0629</strain>
    </source>
</reference>
<protein>
    <submittedName>
        <fullName evidence="2">Uncharacterized protein</fullName>
    </submittedName>
</protein>
<gene>
    <name evidence="2" type="ORF">Daesc_005972</name>
</gene>
<name>A0AAX6MMN5_9PEZI</name>
<accession>A0AAX6MMN5</accession>
<evidence type="ECO:0000256" key="1">
    <source>
        <dbReference type="SAM" id="Phobius"/>
    </source>
</evidence>
<feature type="transmembrane region" description="Helical" evidence="1">
    <location>
        <begin position="6"/>
        <end position="26"/>
    </location>
</feature>
<keyword evidence="1" id="KW-0812">Transmembrane</keyword>
<evidence type="ECO:0000313" key="2">
    <source>
        <dbReference type="EMBL" id="KAK6953667.1"/>
    </source>
</evidence>
<dbReference type="AlphaFoldDB" id="A0AAX6MMN5"/>
<keyword evidence="1" id="KW-0472">Membrane</keyword>
<comment type="caution">
    <text evidence="2">The sequence shown here is derived from an EMBL/GenBank/DDBJ whole genome shotgun (WGS) entry which is preliminary data.</text>
</comment>
<keyword evidence="3" id="KW-1185">Reference proteome</keyword>
<dbReference type="Proteomes" id="UP001369815">
    <property type="component" value="Unassembled WGS sequence"/>
</dbReference>
<keyword evidence="1" id="KW-1133">Transmembrane helix</keyword>